<evidence type="ECO:0000313" key="2">
    <source>
        <dbReference type="Proteomes" id="UP000321638"/>
    </source>
</evidence>
<comment type="caution">
    <text evidence="1">The sequence shown here is derived from an EMBL/GenBank/DDBJ whole genome shotgun (WGS) entry which is preliminary data.</text>
</comment>
<gene>
    <name evidence="1" type="ORF">FHP25_38735</name>
</gene>
<dbReference type="Proteomes" id="UP000321638">
    <property type="component" value="Unassembled WGS sequence"/>
</dbReference>
<keyword evidence="2" id="KW-1185">Reference proteome</keyword>
<name>A0A5C8P6X5_9HYPH</name>
<proteinExistence type="predicted"/>
<sequence>MFDQTPERGGDGRAPPLNVFGQPLKPCSVEPLTGFYRDACCNTGRDDHGLHTVCAVMTNEFLRFSRERGNDLSTPMPQYGFPGLKAGDRWCLCAARWQEALEADAAPLVILEATHQATLLVVSGEDLRRHALLPS</sequence>
<dbReference type="RefSeq" id="WP_147852379.1">
    <property type="nucleotide sequence ID" value="NZ_VDUZ01000081.1"/>
</dbReference>
<accession>A0A5C8P6X5</accession>
<dbReference type="OrthoDB" id="9792525at2"/>
<dbReference type="AlphaFoldDB" id="A0A5C8P6X5"/>
<dbReference type="PANTHER" id="PTHR37466">
    <property type="entry name" value="SLR1628 PROTEIN"/>
    <property type="match status" value="1"/>
</dbReference>
<organism evidence="1 2">
    <name type="scientific">Vineibacter terrae</name>
    <dbReference type="NCBI Taxonomy" id="2586908"/>
    <lineage>
        <taxon>Bacteria</taxon>
        <taxon>Pseudomonadati</taxon>
        <taxon>Pseudomonadota</taxon>
        <taxon>Alphaproteobacteria</taxon>
        <taxon>Hyphomicrobiales</taxon>
        <taxon>Vineibacter</taxon>
    </lineage>
</organism>
<dbReference type="InterPro" id="IPR018714">
    <property type="entry name" value="DUF2237"/>
</dbReference>
<protein>
    <submittedName>
        <fullName evidence="1">DUF2237 domain-containing protein</fullName>
    </submittedName>
</protein>
<dbReference type="EMBL" id="VDUZ01000081">
    <property type="protein sequence ID" value="TXL69476.1"/>
    <property type="molecule type" value="Genomic_DNA"/>
</dbReference>
<dbReference type="Gene3D" id="3.30.56.110">
    <property type="entry name" value="Protein of unknown function DUF2237"/>
    <property type="match status" value="1"/>
</dbReference>
<dbReference type="Pfam" id="PF09996">
    <property type="entry name" value="DUF2237"/>
    <property type="match status" value="1"/>
</dbReference>
<evidence type="ECO:0000313" key="1">
    <source>
        <dbReference type="EMBL" id="TXL69476.1"/>
    </source>
</evidence>
<reference evidence="1 2" key="1">
    <citation type="submission" date="2019-06" db="EMBL/GenBank/DDBJ databases">
        <title>New taxonomy in bacterial strain CC-CFT640, isolated from vineyard.</title>
        <authorList>
            <person name="Lin S.-Y."/>
            <person name="Tsai C.-F."/>
            <person name="Young C.-C."/>
        </authorList>
    </citation>
    <scope>NUCLEOTIDE SEQUENCE [LARGE SCALE GENOMIC DNA]</scope>
    <source>
        <strain evidence="1 2">CC-CFT640</strain>
    </source>
</reference>
<dbReference type="PANTHER" id="PTHR37466:SF1">
    <property type="entry name" value="SLR1628 PROTEIN"/>
    <property type="match status" value="1"/>
</dbReference>